<dbReference type="InterPro" id="IPR011333">
    <property type="entry name" value="SKP1/BTB/POZ_sf"/>
</dbReference>
<proteinExistence type="predicted"/>
<dbReference type="Pfam" id="PF00651">
    <property type="entry name" value="BTB"/>
    <property type="match status" value="1"/>
</dbReference>
<keyword evidence="3" id="KW-1185">Reference proteome</keyword>
<reference evidence="2" key="1">
    <citation type="submission" date="2023-03" db="EMBL/GenBank/DDBJ databases">
        <title>Massive genome expansion in bonnet fungi (Mycena s.s.) driven by repeated elements and novel gene families across ecological guilds.</title>
        <authorList>
            <consortium name="Lawrence Berkeley National Laboratory"/>
            <person name="Harder C.B."/>
            <person name="Miyauchi S."/>
            <person name="Viragh M."/>
            <person name="Kuo A."/>
            <person name="Thoen E."/>
            <person name="Andreopoulos B."/>
            <person name="Lu D."/>
            <person name="Skrede I."/>
            <person name="Drula E."/>
            <person name="Henrissat B."/>
            <person name="Morin E."/>
            <person name="Kohler A."/>
            <person name="Barry K."/>
            <person name="LaButti K."/>
            <person name="Morin E."/>
            <person name="Salamov A."/>
            <person name="Lipzen A."/>
            <person name="Mereny Z."/>
            <person name="Hegedus B."/>
            <person name="Baldrian P."/>
            <person name="Stursova M."/>
            <person name="Weitz H."/>
            <person name="Taylor A."/>
            <person name="Grigoriev I.V."/>
            <person name="Nagy L.G."/>
            <person name="Martin F."/>
            <person name="Kauserud H."/>
        </authorList>
    </citation>
    <scope>NUCLEOTIDE SEQUENCE</scope>
    <source>
        <strain evidence="2">9284</strain>
    </source>
</reference>
<dbReference type="SUPFAM" id="SSF54695">
    <property type="entry name" value="POZ domain"/>
    <property type="match status" value="1"/>
</dbReference>
<evidence type="ECO:0000259" key="1">
    <source>
        <dbReference type="PROSITE" id="PS50097"/>
    </source>
</evidence>
<dbReference type="CDD" id="cd18186">
    <property type="entry name" value="BTB_POZ_ZBTB_KLHL-like"/>
    <property type="match status" value="1"/>
</dbReference>
<sequence length="345" mass="39069">MEVDNAPHRIPELWFDDGSLIVQAGDSQFRVHRSILAACSAVFKDMLSFPQPADEQLVDDCPLVHLTDSPEEVTVFLKAIFVPDYFMPFPANTEYEIIRGCLRLSHKYGVEHLRLRALIHLSSGLRTTLSQYDDARYCYGSEALGRPQSDMKSWQALDAPSEMSSIQLAREVDAPWVLPLAFYVLSNSLVQRGTTSAKEVVRETTCNGISVAISAEDQDSFLSGHIRQVQFRATGVLGCFLDPVKIPNCKSPMRCLEGRLSATNRVCRTDSIFPSSPLDVWNEDAWDEFEEQFCSTCLAFLRARHQSKRRELWDDLPKMYGLPPWEELEKMKVAAIGPQWFPSEL</sequence>
<evidence type="ECO:0000313" key="2">
    <source>
        <dbReference type="EMBL" id="KAJ7611812.1"/>
    </source>
</evidence>
<feature type="domain" description="BTB" evidence="1">
    <location>
        <begin position="16"/>
        <end position="89"/>
    </location>
</feature>
<comment type="caution">
    <text evidence="2">The sequence shown here is derived from an EMBL/GenBank/DDBJ whole genome shotgun (WGS) entry which is preliminary data.</text>
</comment>
<protein>
    <recommendedName>
        <fullName evidence="1">BTB domain-containing protein</fullName>
    </recommendedName>
</protein>
<dbReference type="Gene3D" id="3.30.710.10">
    <property type="entry name" value="Potassium Channel Kv1.1, Chain A"/>
    <property type="match status" value="1"/>
</dbReference>
<accession>A0AAD7B656</accession>
<evidence type="ECO:0000313" key="3">
    <source>
        <dbReference type="Proteomes" id="UP001221142"/>
    </source>
</evidence>
<dbReference type="PROSITE" id="PS50097">
    <property type="entry name" value="BTB"/>
    <property type="match status" value="1"/>
</dbReference>
<dbReference type="InterPro" id="IPR000210">
    <property type="entry name" value="BTB/POZ_dom"/>
</dbReference>
<organism evidence="2 3">
    <name type="scientific">Roridomyces roridus</name>
    <dbReference type="NCBI Taxonomy" id="1738132"/>
    <lineage>
        <taxon>Eukaryota</taxon>
        <taxon>Fungi</taxon>
        <taxon>Dikarya</taxon>
        <taxon>Basidiomycota</taxon>
        <taxon>Agaricomycotina</taxon>
        <taxon>Agaricomycetes</taxon>
        <taxon>Agaricomycetidae</taxon>
        <taxon>Agaricales</taxon>
        <taxon>Marasmiineae</taxon>
        <taxon>Mycenaceae</taxon>
        <taxon>Roridomyces</taxon>
    </lineage>
</organism>
<name>A0AAD7B656_9AGAR</name>
<dbReference type="Proteomes" id="UP001221142">
    <property type="component" value="Unassembled WGS sequence"/>
</dbReference>
<gene>
    <name evidence="2" type="ORF">FB45DRAFT_843901</name>
</gene>
<dbReference type="EMBL" id="JARKIF010000032">
    <property type="protein sequence ID" value="KAJ7611812.1"/>
    <property type="molecule type" value="Genomic_DNA"/>
</dbReference>
<dbReference type="AlphaFoldDB" id="A0AAD7B656"/>